<dbReference type="PRINTS" id="PR01805">
    <property type="entry name" value="VACJLIPOPROT"/>
</dbReference>
<reference evidence="4 5" key="1">
    <citation type="submission" date="2019-04" db="EMBL/GenBank/DDBJ databases">
        <title>Genome sequence of Pelagicola litoralis CL-ES2.</title>
        <authorList>
            <person name="Cao J."/>
        </authorList>
    </citation>
    <scope>NUCLEOTIDE SEQUENCE [LARGE SCALE GENOMIC DNA]</scope>
    <source>
        <strain evidence="4 5">CL-ES2</strain>
    </source>
</reference>
<dbReference type="Proteomes" id="UP000306575">
    <property type="component" value="Unassembled WGS sequence"/>
</dbReference>
<organism evidence="4 5">
    <name type="scientific">Shimia litoralis</name>
    <dbReference type="NCBI Taxonomy" id="420403"/>
    <lineage>
        <taxon>Bacteria</taxon>
        <taxon>Pseudomonadati</taxon>
        <taxon>Pseudomonadota</taxon>
        <taxon>Alphaproteobacteria</taxon>
        <taxon>Rhodobacterales</taxon>
        <taxon>Roseobacteraceae</taxon>
    </lineage>
</organism>
<dbReference type="PANTHER" id="PTHR30035:SF3">
    <property type="entry name" value="INTERMEMBRANE PHOSPHOLIPID TRANSPORT SYSTEM LIPOPROTEIN MLAA"/>
    <property type="match status" value="1"/>
</dbReference>
<sequence>MPVFHRIPHVLVLLSALAVTACASDSAVSSKGVYDPHEAENRGTHQFNKDVDTYVVSPLSDGYGTAIPEGVRDGVSRFSSHLGLPNDIFNNLFQGELDTAAQNTGRFLLNTVVGFGGVFDPASDIGLERVQADFGQTLHVWGAAEGPYVEMPFFGPSTSRDVVGFGVDLVLDPFFVVARDPQRYIGAVAYIVDSFGKRYKYDATIDSILYESEDSYVQARSLYLQNRRYELGLDATDLYVDVYEDLYEDF</sequence>
<dbReference type="Pfam" id="PF04333">
    <property type="entry name" value="MlaA"/>
    <property type="match status" value="1"/>
</dbReference>
<evidence type="ECO:0000313" key="5">
    <source>
        <dbReference type="Proteomes" id="UP000306575"/>
    </source>
</evidence>
<name>A0A4U7N7T3_9RHOB</name>
<keyword evidence="2 3" id="KW-0732">Signal</keyword>
<feature type="chain" id="PRO_5020787317" evidence="3">
    <location>
        <begin position="24"/>
        <end position="250"/>
    </location>
</feature>
<evidence type="ECO:0000256" key="3">
    <source>
        <dbReference type="SAM" id="SignalP"/>
    </source>
</evidence>
<protein>
    <submittedName>
        <fullName evidence="4">VacJ family lipoprotein</fullName>
    </submittedName>
</protein>
<dbReference type="GO" id="GO:0120010">
    <property type="term" value="P:intermembrane phospholipid transfer"/>
    <property type="evidence" value="ECO:0007669"/>
    <property type="project" value="TreeGrafter"/>
</dbReference>
<feature type="signal peptide" evidence="3">
    <location>
        <begin position="1"/>
        <end position="23"/>
    </location>
</feature>
<evidence type="ECO:0000256" key="1">
    <source>
        <dbReference type="ARBA" id="ARBA00010634"/>
    </source>
</evidence>
<comment type="similarity">
    <text evidence="1">Belongs to the MlaA family.</text>
</comment>
<dbReference type="PROSITE" id="PS51257">
    <property type="entry name" value="PROKAR_LIPOPROTEIN"/>
    <property type="match status" value="1"/>
</dbReference>
<dbReference type="EMBL" id="SULI01000002">
    <property type="protein sequence ID" value="TKZ21992.1"/>
    <property type="molecule type" value="Genomic_DNA"/>
</dbReference>
<dbReference type="RefSeq" id="WP_138014704.1">
    <property type="nucleotide sequence ID" value="NZ_SULI01000002.1"/>
</dbReference>
<keyword evidence="5" id="KW-1185">Reference proteome</keyword>
<dbReference type="AlphaFoldDB" id="A0A4U7N7T3"/>
<dbReference type="PANTHER" id="PTHR30035">
    <property type="entry name" value="LIPOPROTEIN VACJ-RELATED"/>
    <property type="match status" value="1"/>
</dbReference>
<evidence type="ECO:0000313" key="4">
    <source>
        <dbReference type="EMBL" id="TKZ21992.1"/>
    </source>
</evidence>
<dbReference type="GO" id="GO:0016020">
    <property type="term" value="C:membrane"/>
    <property type="evidence" value="ECO:0007669"/>
    <property type="project" value="InterPro"/>
</dbReference>
<keyword evidence="4" id="KW-0449">Lipoprotein</keyword>
<evidence type="ECO:0000256" key="2">
    <source>
        <dbReference type="ARBA" id="ARBA00022729"/>
    </source>
</evidence>
<proteinExistence type="inferred from homology"/>
<dbReference type="InterPro" id="IPR007428">
    <property type="entry name" value="MlaA"/>
</dbReference>
<comment type="caution">
    <text evidence="4">The sequence shown here is derived from an EMBL/GenBank/DDBJ whole genome shotgun (WGS) entry which is preliminary data.</text>
</comment>
<dbReference type="OrthoDB" id="9785326at2"/>
<accession>A0A4U7N7T3</accession>
<gene>
    <name evidence="4" type="ORF">FAP39_01985</name>
</gene>